<protein>
    <submittedName>
        <fullName evidence="1">Uncharacterized protein</fullName>
    </submittedName>
</protein>
<dbReference type="Proteomes" id="UP000053558">
    <property type="component" value="Unassembled WGS sequence"/>
</dbReference>
<proteinExistence type="predicted"/>
<evidence type="ECO:0000313" key="2">
    <source>
        <dbReference type="Proteomes" id="UP000053558"/>
    </source>
</evidence>
<dbReference type="RefSeq" id="XP_007772311.1">
    <property type="nucleotide sequence ID" value="XM_007774121.1"/>
</dbReference>
<dbReference type="KEGG" id="cput:CONPUDRAFT_157217"/>
<dbReference type="EMBL" id="JH711583">
    <property type="protein sequence ID" value="EIW78053.1"/>
    <property type="molecule type" value="Genomic_DNA"/>
</dbReference>
<evidence type="ECO:0000313" key="1">
    <source>
        <dbReference type="EMBL" id="EIW78053.1"/>
    </source>
</evidence>
<organism evidence="1 2">
    <name type="scientific">Coniophora puteana (strain RWD-64-598)</name>
    <name type="common">Brown rot fungus</name>
    <dbReference type="NCBI Taxonomy" id="741705"/>
    <lineage>
        <taxon>Eukaryota</taxon>
        <taxon>Fungi</taxon>
        <taxon>Dikarya</taxon>
        <taxon>Basidiomycota</taxon>
        <taxon>Agaricomycotina</taxon>
        <taxon>Agaricomycetes</taxon>
        <taxon>Agaricomycetidae</taxon>
        <taxon>Boletales</taxon>
        <taxon>Coniophorineae</taxon>
        <taxon>Coniophoraceae</taxon>
        <taxon>Coniophora</taxon>
    </lineage>
</organism>
<sequence length="195" mass="22075">MAQSWPLLEELSFPPLEKAERLTLAFSFDNVLTIAKTFPRIETLALPYNSGSLSFSNAVQGQEIRERSRTLRILMIYHINIDNLAPAGVVLAHSFPNIVRAAAGIFGLIIEISDVLTARVRKLHVDVYGKADTWTVDALAKRVEPIFDRKAADTRAREPRRHFELQVSWEGAALPNIPTNLRYPYYCEAVLWIND</sequence>
<comment type="caution">
    <text evidence="1">The sequence shown here is derived from an EMBL/GenBank/DDBJ whole genome shotgun (WGS) entry which is preliminary data.</text>
</comment>
<accession>A0A5M3MFW6</accession>
<keyword evidence="2" id="KW-1185">Reference proteome</keyword>
<gene>
    <name evidence="1" type="ORF">CONPUDRAFT_157217</name>
</gene>
<dbReference type="AlphaFoldDB" id="A0A5M3MFW6"/>
<name>A0A5M3MFW6_CONPW</name>
<dbReference type="GeneID" id="19203728"/>
<reference evidence="2" key="1">
    <citation type="journal article" date="2012" name="Science">
        <title>The Paleozoic origin of enzymatic lignin decomposition reconstructed from 31 fungal genomes.</title>
        <authorList>
            <person name="Floudas D."/>
            <person name="Binder M."/>
            <person name="Riley R."/>
            <person name="Barry K."/>
            <person name="Blanchette R.A."/>
            <person name="Henrissat B."/>
            <person name="Martinez A.T."/>
            <person name="Otillar R."/>
            <person name="Spatafora J.W."/>
            <person name="Yadav J.S."/>
            <person name="Aerts A."/>
            <person name="Benoit I."/>
            <person name="Boyd A."/>
            <person name="Carlson A."/>
            <person name="Copeland A."/>
            <person name="Coutinho P.M."/>
            <person name="de Vries R.P."/>
            <person name="Ferreira P."/>
            <person name="Findley K."/>
            <person name="Foster B."/>
            <person name="Gaskell J."/>
            <person name="Glotzer D."/>
            <person name="Gorecki P."/>
            <person name="Heitman J."/>
            <person name="Hesse C."/>
            <person name="Hori C."/>
            <person name="Igarashi K."/>
            <person name="Jurgens J.A."/>
            <person name="Kallen N."/>
            <person name="Kersten P."/>
            <person name="Kohler A."/>
            <person name="Kuees U."/>
            <person name="Kumar T.K.A."/>
            <person name="Kuo A."/>
            <person name="LaButti K."/>
            <person name="Larrondo L.F."/>
            <person name="Lindquist E."/>
            <person name="Ling A."/>
            <person name="Lombard V."/>
            <person name="Lucas S."/>
            <person name="Lundell T."/>
            <person name="Martin R."/>
            <person name="McLaughlin D.J."/>
            <person name="Morgenstern I."/>
            <person name="Morin E."/>
            <person name="Murat C."/>
            <person name="Nagy L.G."/>
            <person name="Nolan M."/>
            <person name="Ohm R.A."/>
            <person name="Patyshakuliyeva A."/>
            <person name="Rokas A."/>
            <person name="Ruiz-Duenas F.J."/>
            <person name="Sabat G."/>
            <person name="Salamov A."/>
            <person name="Samejima M."/>
            <person name="Schmutz J."/>
            <person name="Slot J.C."/>
            <person name="St John F."/>
            <person name="Stenlid J."/>
            <person name="Sun H."/>
            <person name="Sun S."/>
            <person name="Syed K."/>
            <person name="Tsang A."/>
            <person name="Wiebenga A."/>
            <person name="Young D."/>
            <person name="Pisabarro A."/>
            <person name="Eastwood D.C."/>
            <person name="Martin F."/>
            <person name="Cullen D."/>
            <person name="Grigoriev I.V."/>
            <person name="Hibbett D.S."/>
        </authorList>
    </citation>
    <scope>NUCLEOTIDE SEQUENCE [LARGE SCALE GENOMIC DNA]</scope>
    <source>
        <strain evidence="2">RWD-64-598 SS2</strain>
    </source>
</reference>